<comment type="caution">
    <text evidence="10">The sequence shown here is derived from an EMBL/GenBank/DDBJ whole genome shotgun (WGS) entry which is preliminary data.</text>
</comment>
<dbReference type="InterPro" id="IPR010065">
    <property type="entry name" value="AA_ABC_transptr_permease_3TM"/>
</dbReference>
<dbReference type="GO" id="GO:0043190">
    <property type="term" value="C:ATP-binding cassette (ABC) transporter complex"/>
    <property type="evidence" value="ECO:0007669"/>
    <property type="project" value="InterPro"/>
</dbReference>
<evidence type="ECO:0000256" key="3">
    <source>
        <dbReference type="ARBA" id="ARBA00022475"/>
    </source>
</evidence>
<organism evidence="10 11">
    <name type="scientific">Youngiibacter fragilis 232.1</name>
    <dbReference type="NCBI Taxonomy" id="994573"/>
    <lineage>
        <taxon>Bacteria</taxon>
        <taxon>Bacillati</taxon>
        <taxon>Bacillota</taxon>
        <taxon>Clostridia</taxon>
        <taxon>Eubacteriales</taxon>
        <taxon>Clostridiaceae</taxon>
        <taxon>Youngiibacter</taxon>
    </lineage>
</organism>
<sequence>MEYILLILPYMLKGLGTTLIVFAITAIVSIPLGFVLALARLRGNKALSRAVQTYILIMRGTPLLLQLIFIYLGLPLVGITLDRLPASLLAFILNYAAYFAEIFRAGIESIPQGQYEAGRVLGLKEHEIFLKVVLPQVVKRVIPPTANELMTLVKDTSLVYVVGMGDVLRAAKIAAVRDVTLIPLGLAGVLYLIVIGILTMLLKKAETRLSYYR</sequence>
<dbReference type="FunFam" id="1.10.3720.10:FF:000006">
    <property type="entry name" value="Glutamate/aspartate ABC transporter, permease protein GltK"/>
    <property type="match status" value="1"/>
</dbReference>
<feature type="transmembrane region" description="Helical" evidence="8">
    <location>
        <begin position="20"/>
        <end position="41"/>
    </location>
</feature>
<evidence type="ECO:0000256" key="4">
    <source>
        <dbReference type="ARBA" id="ARBA00022692"/>
    </source>
</evidence>
<dbReference type="InterPro" id="IPR000515">
    <property type="entry name" value="MetI-like"/>
</dbReference>
<name>V7IB56_9CLOT</name>
<dbReference type="PANTHER" id="PTHR30614">
    <property type="entry name" value="MEMBRANE COMPONENT OF AMINO ACID ABC TRANSPORTER"/>
    <property type="match status" value="1"/>
</dbReference>
<keyword evidence="4 8" id="KW-0812">Transmembrane</keyword>
<dbReference type="OrthoDB" id="9787841at2"/>
<evidence type="ECO:0000256" key="1">
    <source>
        <dbReference type="ARBA" id="ARBA00004651"/>
    </source>
</evidence>
<keyword evidence="7 8" id="KW-0472">Membrane</keyword>
<dbReference type="RefSeq" id="WP_023388056.1">
    <property type="nucleotide sequence ID" value="NZ_AXUN02000046.1"/>
</dbReference>
<reference evidence="10 11" key="1">
    <citation type="journal article" date="2014" name="Genome Announc.">
        <title>Genome Sequence of Youngiibacter fragilis, the Type Strain of the Genus Youngiibacter.</title>
        <authorList>
            <person name="Wawrik C.B."/>
            <person name="Callaghan A.V."/>
            <person name="Stamps B.W."/>
            <person name="Wawrik B."/>
        </authorList>
    </citation>
    <scope>NUCLEOTIDE SEQUENCE [LARGE SCALE GENOMIC DNA]</scope>
    <source>
        <strain evidence="10 11">232.1</strain>
    </source>
</reference>
<dbReference type="GO" id="GO:0022857">
    <property type="term" value="F:transmembrane transporter activity"/>
    <property type="evidence" value="ECO:0007669"/>
    <property type="project" value="InterPro"/>
</dbReference>
<dbReference type="NCBIfam" id="TIGR01726">
    <property type="entry name" value="HEQRo_perm_3TM"/>
    <property type="match status" value="1"/>
</dbReference>
<evidence type="ECO:0000313" key="11">
    <source>
        <dbReference type="Proteomes" id="UP000017747"/>
    </source>
</evidence>
<dbReference type="Gene3D" id="1.10.3720.10">
    <property type="entry name" value="MetI-like"/>
    <property type="match status" value="1"/>
</dbReference>
<evidence type="ECO:0000256" key="8">
    <source>
        <dbReference type="RuleBase" id="RU363032"/>
    </source>
</evidence>
<keyword evidence="5" id="KW-0029">Amino-acid transport</keyword>
<feature type="transmembrane region" description="Helical" evidence="8">
    <location>
        <begin position="53"/>
        <end position="72"/>
    </location>
</feature>
<evidence type="ECO:0000256" key="6">
    <source>
        <dbReference type="ARBA" id="ARBA00022989"/>
    </source>
</evidence>
<dbReference type="SUPFAM" id="SSF161098">
    <property type="entry name" value="MetI-like"/>
    <property type="match status" value="1"/>
</dbReference>
<keyword evidence="3" id="KW-1003">Cell membrane</keyword>
<dbReference type="Proteomes" id="UP000017747">
    <property type="component" value="Unassembled WGS sequence"/>
</dbReference>
<proteinExistence type="inferred from homology"/>
<evidence type="ECO:0000313" key="10">
    <source>
        <dbReference type="EMBL" id="ETA82077.1"/>
    </source>
</evidence>
<dbReference type="InterPro" id="IPR043429">
    <property type="entry name" value="ArtM/GltK/GlnP/TcyL/YhdX-like"/>
</dbReference>
<evidence type="ECO:0000259" key="9">
    <source>
        <dbReference type="PROSITE" id="PS50928"/>
    </source>
</evidence>
<accession>V7IB56</accession>
<protein>
    <submittedName>
        <fullName evidence="10">Amino acid ABC transporter permease</fullName>
    </submittedName>
</protein>
<dbReference type="eggNOG" id="COG0765">
    <property type="taxonomic scope" value="Bacteria"/>
</dbReference>
<feature type="transmembrane region" description="Helical" evidence="8">
    <location>
        <begin position="179"/>
        <end position="202"/>
    </location>
</feature>
<gene>
    <name evidence="10" type="ORF">T472_0203695</name>
</gene>
<dbReference type="AlphaFoldDB" id="V7IB56"/>
<comment type="similarity">
    <text evidence="8">Belongs to the binding-protein-dependent transport system permease family.</text>
</comment>
<dbReference type="STRING" id="994573.T472_0203695"/>
<feature type="transmembrane region" description="Helical" evidence="8">
    <location>
        <begin position="84"/>
        <end position="103"/>
    </location>
</feature>
<dbReference type="PROSITE" id="PS50928">
    <property type="entry name" value="ABC_TM1"/>
    <property type="match status" value="1"/>
</dbReference>
<evidence type="ECO:0000256" key="7">
    <source>
        <dbReference type="ARBA" id="ARBA00023136"/>
    </source>
</evidence>
<dbReference type="GO" id="GO:0006865">
    <property type="term" value="P:amino acid transport"/>
    <property type="evidence" value="ECO:0007669"/>
    <property type="project" value="UniProtKB-KW"/>
</dbReference>
<comment type="subcellular location">
    <subcellularLocation>
        <location evidence="1 8">Cell membrane</location>
        <topology evidence="1 8">Multi-pass membrane protein</topology>
    </subcellularLocation>
</comment>
<feature type="domain" description="ABC transmembrane type-1" evidence="9">
    <location>
        <begin position="15"/>
        <end position="203"/>
    </location>
</feature>
<keyword evidence="11" id="KW-1185">Reference proteome</keyword>
<dbReference type="CDD" id="cd06261">
    <property type="entry name" value="TM_PBP2"/>
    <property type="match status" value="1"/>
</dbReference>
<keyword evidence="2 8" id="KW-0813">Transport</keyword>
<dbReference type="Pfam" id="PF00528">
    <property type="entry name" value="BPD_transp_1"/>
    <property type="match status" value="1"/>
</dbReference>
<dbReference type="EMBL" id="AXUN02000046">
    <property type="protein sequence ID" value="ETA82077.1"/>
    <property type="molecule type" value="Genomic_DNA"/>
</dbReference>
<dbReference type="PANTHER" id="PTHR30614:SF0">
    <property type="entry name" value="L-CYSTINE TRANSPORT SYSTEM PERMEASE PROTEIN TCYL"/>
    <property type="match status" value="1"/>
</dbReference>
<evidence type="ECO:0000256" key="2">
    <source>
        <dbReference type="ARBA" id="ARBA00022448"/>
    </source>
</evidence>
<dbReference type="InterPro" id="IPR035906">
    <property type="entry name" value="MetI-like_sf"/>
</dbReference>
<evidence type="ECO:0000256" key="5">
    <source>
        <dbReference type="ARBA" id="ARBA00022970"/>
    </source>
</evidence>
<keyword evidence="6 8" id="KW-1133">Transmembrane helix</keyword>